<reference evidence="15 16" key="1">
    <citation type="submission" date="2020-01" db="EMBL/GenBank/DDBJ databases">
        <title>Genomes assembled from Gulf of Kutch pelagic sediment metagenomes.</title>
        <authorList>
            <person name="Chandrashekar M."/>
            <person name="Mahajan M.S."/>
            <person name="Dave K.J."/>
            <person name="Vatsa P."/>
            <person name="Nathani N.M."/>
        </authorList>
    </citation>
    <scope>NUCLEOTIDE SEQUENCE [LARGE SCALE GENOMIC DNA]</scope>
    <source>
        <strain evidence="15">KS3-K002</strain>
    </source>
</reference>
<dbReference type="Pfam" id="PF13091">
    <property type="entry name" value="PLDc_2"/>
    <property type="match status" value="2"/>
</dbReference>
<gene>
    <name evidence="15" type="primary">cls</name>
    <name evidence="15" type="ORF">GWO12_14935</name>
</gene>
<evidence type="ECO:0000256" key="1">
    <source>
        <dbReference type="ARBA" id="ARBA00004651"/>
    </source>
</evidence>
<keyword evidence="8" id="KW-0443">Lipid metabolism</keyword>
<keyword evidence="5 13" id="KW-0812">Transmembrane</keyword>
<dbReference type="PANTHER" id="PTHR21248:SF22">
    <property type="entry name" value="PHOSPHOLIPASE D"/>
    <property type="match status" value="1"/>
</dbReference>
<feature type="domain" description="PLD phosphodiesterase" evidence="14">
    <location>
        <begin position="400"/>
        <end position="427"/>
    </location>
</feature>
<dbReference type="Gene3D" id="3.30.870.10">
    <property type="entry name" value="Endonuclease Chain A"/>
    <property type="match status" value="2"/>
</dbReference>
<accession>A0AAE4ZAK5</accession>
<dbReference type="CDD" id="cd09112">
    <property type="entry name" value="PLDc_CLS_2"/>
    <property type="match status" value="1"/>
</dbReference>
<dbReference type="Proteomes" id="UP000702544">
    <property type="component" value="Unassembled WGS sequence"/>
</dbReference>
<dbReference type="InterPro" id="IPR022924">
    <property type="entry name" value="Cardiolipin_synthase"/>
</dbReference>
<dbReference type="GO" id="GO:0008808">
    <property type="term" value="F:cardiolipin synthase activity"/>
    <property type="evidence" value="ECO:0007669"/>
    <property type="project" value="UniProtKB-UniRule"/>
</dbReference>
<keyword evidence="2" id="KW-1003">Cell membrane</keyword>
<proteinExistence type="predicted"/>
<evidence type="ECO:0000256" key="11">
    <source>
        <dbReference type="ARBA" id="ARBA00023264"/>
    </source>
</evidence>
<keyword evidence="10" id="KW-0594">Phospholipid biosynthesis</keyword>
<keyword evidence="9 13" id="KW-0472">Membrane</keyword>
<evidence type="ECO:0000256" key="3">
    <source>
        <dbReference type="ARBA" id="ARBA00022516"/>
    </source>
</evidence>
<evidence type="ECO:0000259" key="14">
    <source>
        <dbReference type="PROSITE" id="PS50035"/>
    </source>
</evidence>
<evidence type="ECO:0000256" key="13">
    <source>
        <dbReference type="SAM" id="Phobius"/>
    </source>
</evidence>
<evidence type="ECO:0000256" key="5">
    <source>
        <dbReference type="ARBA" id="ARBA00022692"/>
    </source>
</evidence>
<evidence type="ECO:0000256" key="8">
    <source>
        <dbReference type="ARBA" id="ARBA00023098"/>
    </source>
</evidence>
<keyword evidence="6" id="KW-0677">Repeat</keyword>
<dbReference type="GO" id="GO:0005886">
    <property type="term" value="C:plasma membrane"/>
    <property type="evidence" value="ECO:0007669"/>
    <property type="project" value="UniProtKB-SubCell"/>
</dbReference>
<evidence type="ECO:0000256" key="2">
    <source>
        <dbReference type="ARBA" id="ARBA00022475"/>
    </source>
</evidence>
<feature type="transmembrane region" description="Helical" evidence="13">
    <location>
        <begin position="32"/>
        <end position="51"/>
    </location>
</feature>
<evidence type="ECO:0000313" key="16">
    <source>
        <dbReference type="Proteomes" id="UP000702544"/>
    </source>
</evidence>
<evidence type="ECO:0000256" key="12">
    <source>
        <dbReference type="NCBIfam" id="TIGR04265"/>
    </source>
</evidence>
<dbReference type="AlphaFoldDB" id="A0AAE4ZAK5"/>
<comment type="caution">
    <text evidence="15">The sequence shown here is derived from an EMBL/GenBank/DDBJ whole genome shotgun (WGS) entry which is preliminary data.</text>
</comment>
<dbReference type="NCBIfam" id="TIGR04265">
    <property type="entry name" value="bac_cardiolipin"/>
    <property type="match status" value="1"/>
</dbReference>
<evidence type="ECO:0000256" key="10">
    <source>
        <dbReference type="ARBA" id="ARBA00023209"/>
    </source>
</evidence>
<keyword evidence="3" id="KW-0444">Lipid biosynthesis</keyword>
<dbReference type="Pfam" id="PF13396">
    <property type="entry name" value="PLDc_N"/>
    <property type="match status" value="1"/>
</dbReference>
<feature type="transmembrane region" description="Helical" evidence="13">
    <location>
        <begin position="6"/>
        <end position="25"/>
    </location>
</feature>
<evidence type="ECO:0000313" key="15">
    <source>
        <dbReference type="EMBL" id="NIR76384.1"/>
    </source>
</evidence>
<dbReference type="PROSITE" id="PS50035">
    <property type="entry name" value="PLD"/>
    <property type="match status" value="2"/>
</dbReference>
<dbReference type="InterPro" id="IPR027379">
    <property type="entry name" value="CLS_N"/>
</dbReference>
<dbReference type="SUPFAM" id="SSF56024">
    <property type="entry name" value="Phospholipase D/nuclease"/>
    <property type="match status" value="2"/>
</dbReference>
<evidence type="ECO:0000256" key="4">
    <source>
        <dbReference type="ARBA" id="ARBA00022679"/>
    </source>
</evidence>
<protein>
    <recommendedName>
        <fullName evidence="12">Cardiolipin synthase</fullName>
        <ecNumber evidence="12">2.7.8.-</ecNumber>
    </recommendedName>
</protein>
<dbReference type="EC" id="2.7.8.-" evidence="12"/>
<name>A0AAE4ZAK5_9BACT</name>
<keyword evidence="7 13" id="KW-1133">Transmembrane helix</keyword>
<evidence type="ECO:0000256" key="9">
    <source>
        <dbReference type="ARBA" id="ARBA00023136"/>
    </source>
</evidence>
<evidence type="ECO:0000256" key="7">
    <source>
        <dbReference type="ARBA" id="ARBA00022989"/>
    </source>
</evidence>
<feature type="domain" description="PLD phosphodiesterase" evidence="14">
    <location>
        <begin position="221"/>
        <end position="248"/>
    </location>
</feature>
<dbReference type="InterPro" id="IPR025202">
    <property type="entry name" value="PLD-like_dom"/>
</dbReference>
<dbReference type="GO" id="GO:0032049">
    <property type="term" value="P:cardiolipin biosynthetic process"/>
    <property type="evidence" value="ECO:0007669"/>
    <property type="project" value="UniProtKB-UniRule"/>
</dbReference>
<organism evidence="15 16">
    <name type="scientific">Candidatus Kutchimonas denitrificans</name>
    <dbReference type="NCBI Taxonomy" id="3056748"/>
    <lineage>
        <taxon>Bacteria</taxon>
        <taxon>Pseudomonadati</taxon>
        <taxon>Gemmatimonadota</taxon>
        <taxon>Gemmatimonadia</taxon>
        <taxon>Candidatus Palauibacterales</taxon>
        <taxon>Candidatus Palauibacteraceae</taxon>
        <taxon>Candidatus Kutchimonas</taxon>
    </lineage>
</organism>
<dbReference type="CDD" id="cd09110">
    <property type="entry name" value="PLDc_CLS_1"/>
    <property type="match status" value="1"/>
</dbReference>
<sequence length="487" mass="54466">MFDFTIIGLGYVALGIVLTLDILLTKHRPVSAVLWLAVVWAFPYGGALAYLSVGIDRVRRGAAERDAAKLMVAQHARLHATSDEHGIDYQRGDRAVVHAHPARHIFRATDPAVQPFRISAGNAAELLVDGDKFYPALFAAIKTARSSIHLQTFILARGQVGSELMKLLIGRAREGVECRVLYDRFGSMLSHFTGFFDEAKEAGVQVRSISQANPLKGRFQINLRNHRKIVVIDGKQSFVGGINIQDKNTSRHADETPIRDYHVRIEGPAVSDLQFQFVEDWHFATRESPDRLLDVRYFPRVQPAGDALVQVVPGGPELRGRGLADAFFGAIVAATRFIDIVTPYFVPDETIVQAIRHAAIKGIQVRIVVPRKSNHWYTGQAARSLYTPLLKAGVRIFERKPPFMHAKAMIIDGVYAMVGSANLDQRSLHLNFELNVEVADDPFVRRLGDQIEAEIANSIEVILSVHQRRPIVRRLTENFCYLFQPML</sequence>
<dbReference type="EMBL" id="JAACAK010000125">
    <property type="protein sequence ID" value="NIR76384.1"/>
    <property type="molecule type" value="Genomic_DNA"/>
</dbReference>
<dbReference type="InterPro" id="IPR001736">
    <property type="entry name" value="PLipase_D/transphosphatidylase"/>
</dbReference>
<dbReference type="PANTHER" id="PTHR21248">
    <property type="entry name" value="CARDIOLIPIN SYNTHASE"/>
    <property type="match status" value="1"/>
</dbReference>
<comment type="subcellular location">
    <subcellularLocation>
        <location evidence="1">Cell membrane</location>
        <topology evidence="1">Multi-pass membrane protein</topology>
    </subcellularLocation>
</comment>
<dbReference type="SMART" id="SM00155">
    <property type="entry name" value="PLDc"/>
    <property type="match status" value="2"/>
</dbReference>
<keyword evidence="11" id="KW-1208">Phospholipid metabolism</keyword>
<evidence type="ECO:0000256" key="6">
    <source>
        <dbReference type="ARBA" id="ARBA00022737"/>
    </source>
</evidence>
<keyword evidence="4" id="KW-0808">Transferase</keyword>